<reference evidence="1 2" key="1">
    <citation type="submission" date="2016-11" db="EMBL/GenBank/DDBJ databases">
        <authorList>
            <person name="Jaros S."/>
            <person name="Januszkiewicz K."/>
            <person name="Wedrychowicz H."/>
        </authorList>
    </citation>
    <scope>NUCLEOTIDE SEQUENCE [LARGE SCALE GENOMIC DNA]</scope>
    <source>
        <strain evidence="1 2">DSM 19436</strain>
    </source>
</reference>
<organism evidence="1 2">
    <name type="scientific">Kaistia soli DSM 19436</name>
    <dbReference type="NCBI Taxonomy" id="1122133"/>
    <lineage>
        <taxon>Bacteria</taxon>
        <taxon>Pseudomonadati</taxon>
        <taxon>Pseudomonadota</taxon>
        <taxon>Alphaproteobacteria</taxon>
        <taxon>Hyphomicrobiales</taxon>
        <taxon>Kaistiaceae</taxon>
        <taxon>Kaistia</taxon>
    </lineage>
</organism>
<dbReference type="RefSeq" id="WP_073051256.1">
    <property type="nucleotide sequence ID" value="NZ_FQUP01000001.1"/>
</dbReference>
<dbReference type="OrthoDB" id="9862907at2"/>
<evidence type="ECO:0000313" key="2">
    <source>
        <dbReference type="Proteomes" id="UP000184485"/>
    </source>
</evidence>
<sequence>MLKAIVVSALGGILSGHFVRNGWAALFLVVALIGAESTYEAIHHHWSGERDVGVFGLLDTIGSGAVLVGEALSI</sequence>
<protein>
    <submittedName>
        <fullName evidence="1">Uncharacterized protein</fullName>
    </submittedName>
</protein>
<evidence type="ECO:0000313" key="1">
    <source>
        <dbReference type="EMBL" id="SHE61125.1"/>
    </source>
</evidence>
<dbReference type="STRING" id="1122133.SAMN02745157_0553"/>
<keyword evidence="2" id="KW-1185">Reference proteome</keyword>
<accession>A0A1M4UWR9</accession>
<dbReference type="EMBL" id="FQUP01000001">
    <property type="protein sequence ID" value="SHE61125.1"/>
    <property type="molecule type" value="Genomic_DNA"/>
</dbReference>
<dbReference type="Proteomes" id="UP000184485">
    <property type="component" value="Unassembled WGS sequence"/>
</dbReference>
<name>A0A1M4UWR9_9HYPH</name>
<proteinExistence type="predicted"/>
<gene>
    <name evidence="1" type="ORF">SAMN02745157_0553</name>
</gene>
<dbReference type="AlphaFoldDB" id="A0A1M4UWR9"/>